<evidence type="ECO:0000313" key="1">
    <source>
        <dbReference type="EMBL" id="KAJ8930229.1"/>
    </source>
</evidence>
<evidence type="ECO:0008006" key="3">
    <source>
        <dbReference type="Google" id="ProtNLM"/>
    </source>
</evidence>
<organism evidence="1 2">
    <name type="scientific">Rhamnusium bicolor</name>
    <dbReference type="NCBI Taxonomy" id="1586634"/>
    <lineage>
        <taxon>Eukaryota</taxon>
        <taxon>Metazoa</taxon>
        <taxon>Ecdysozoa</taxon>
        <taxon>Arthropoda</taxon>
        <taxon>Hexapoda</taxon>
        <taxon>Insecta</taxon>
        <taxon>Pterygota</taxon>
        <taxon>Neoptera</taxon>
        <taxon>Endopterygota</taxon>
        <taxon>Coleoptera</taxon>
        <taxon>Polyphaga</taxon>
        <taxon>Cucujiformia</taxon>
        <taxon>Chrysomeloidea</taxon>
        <taxon>Cerambycidae</taxon>
        <taxon>Lepturinae</taxon>
        <taxon>Rhagiini</taxon>
        <taxon>Rhamnusium</taxon>
    </lineage>
</organism>
<proteinExistence type="predicted"/>
<dbReference type="AlphaFoldDB" id="A0AAV8WUV0"/>
<comment type="caution">
    <text evidence="1">The sequence shown here is derived from an EMBL/GenBank/DDBJ whole genome shotgun (WGS) entry which is preliminary data.</text>
</comment>
<name>A0AAV8WUV0_9CUCU</name>
<keyword evidence="2" id="KW-1185">Reference proteome</keyword>
<dbReference type="Proteomes" id="UP001162156">
    <property type="component" value="Unassembled WGS sequence"/>
</dbReference>
<sequence>MFKLVGEEIFTIGKQHAKCVLRVDPMPHFAFSYSLYVDGKPLEKFTEKQSQSIRSWAVLAEGKRYRVVFEKQSLNIHVNGQVIEAENVFVNDGTEMRFELGTSEAVIKATSSDKKQGVIHQLFIKGKLIEEDTFI</sequence>
<dbReference type="EMBL" id="JANEYF010004718">
    <property type="protein sequence ID" value="KAJ8930229.1"/>
    <property type="molecule type" value="Genomic_DNA"/>
</dbReference>
<dbReference type="GO" id="GO:1902042">
    <property type="term" value="P:negative regulation of extrinsic apoptotic signaling pathway via death domain receptors"/>
    <property type="evidence" value="ECO:0007669"/>
    <property type="project" value="TreeGrafter"/>
</dbReference>
<reference evidence="1" key="1">
    <citation type="journal article" date="2023" name="Insect Mol. Biol.">
        <title>Genome sequencing provides insights into the evolution of gene families encoding plant cell wall-degrading enzymes in longhorned beetles.</title>
        <authorList>
            <person name="Shin N.R."/>
            <person name="Okamura Y."/>
            <person name="Kirsch R."/>
            <person name="Pauchet Y."/>
        </authorList>
    </citation>
    <scope>NUCLEOTIDE SEQUENCE</scope>
    <source>
        <strain evidence="1">RBIC_L_NR</strain>
    </source>
</reference>
<dbReference type="InterPro" id="IPR010695">
    <property type="entry name" value="FAIM1"/>
</dbReference>
<dbReference type="PANTHER" id="PTHR13088">
    <property type="entry name" value="FAS APOPTOTIC INHIBITORY MOLECULE FAIM"/>
    <property type="match status" value="1"/>
</dbReference>
<dbReference type="Pfam" id="PF06905">
    <property type="entry name" value="FAIM1"/>
    <property type="match status" value="1"/>
</dbReference>
<protein>
    <recommendedName>
        <fullName evidence="3">Fas apoptotic inhibitory molecule 1</fullName>
    </recommendedName>
</protein>
<accession>A0AAV8WUV0</accession>
<evidence type="ECO:0000313" key="2">
    <source>
        <dbReference type="Proteomes" id="UP001162156"/>
    </source>
</evidence>
<dbReference type="PANTHER" id="PTHR13088:SF3">
    <property type="entry name" value="FAS APOPTOTIC INHIBITORY MOLECULE 1"/>
    <property type="match status" value="1"/>
</dbReference>
<gene>
    <name evidence="1" type="ORF">NQ314_016984</name>
</gene>
<dbReference type="Gene3D" id="2.40.128.180">
    <property type="match status" value="2"/>
</dbReference>
<dbReference type="InterPro" id="IPR038513">
    <property type="entry name" value="FAIM1_dom_sf"/>
</dbReference>